<evidence type="ECO:0000313" key="2">
    <source>
        <dbReference type="Proteomes" id="UP000828390"/>
    </source>
</evidence>
<dbReference type="AlphaFoldDB" id="A0A9D4ETH6"/>
<gene>
    <name evidence="1" type="ORF">DPMN_163551</name>
</gene>
<proteinExistence type="predicted"/>
<name>A0A9D4ETH6_DREPO</name>
<keyword evidence="2" id="KW-1185">Reference proteome</keyword>
<sequence length="52" mass="6075">MQILFRCRWDFVTGEVDGYAGTPQVQMGLCNRCGILMPVLYRCRWDFVTGDR</sequence>
<reference evidence="1" key="2">
    <citation type="submission" date="2020-11" db="EMBL/GenBank/DDBJ databases">
        <authorList>
            <person name="McCartney M.A."/>
            <person name="Auch B."/>
            <person name="Kono T."/>
            <person name="Mallez S."/>
            <person name="Becker A."/>
            <person name="Gohl D.M."/>
            <person name="Silverstein K.A.T."/>
            <person name="Koren S."/>
            <person name="Bechman K.B."/>
            <person name="Herman A."/>
            <person name="Abrahante J.E."/>
            <person name="Garbe J."/>
        </authorList>
    </citation>
    <scope>NUCLEOTIDE SEQUENCE</scope>
    <source>
        <strain evidence="1">Duluth1</strain>
        <tissue evidence="1">Whole animal</tissue>
    </source>
</reference>
<dbReference type="Proteomes" id="UP000828390">
    <property type="component" value="Unassembled WGS sequence"/>
</dbReference>
<reference evidence="1" key="1">
    <citation type="journal article" date="2019" name="bioRxiv">
        <title>The Genome of the Zebra Mussel, Dreissena polymorpha: A Resource for Invasive Species Research.</title>
        <authorList>
            <person name="McCartney M.A."/>
            <person name="Auch B."/>
            <person name="Kono T."/>
            <person name="Mallez S."/>
            <person name="Zhang Y."/>
            <person name="Obille A."/>
            <person name="Becker A."/>
            <person name="Abrahante J.E."/>
            <person name="Garbe J."/>
            <person name="Badalamenti J.P."/>
            <person name="Herman A."/>
            <person name="Mangelson H."/>
            <person name="Liachko I."/>
            <person name="Sullivan S."/>
            <person name="Sone E.D."/>
            <person name="Koren S."/>
            <person name="Silverstein K.A.T."/>
            <person name="Beckman K.B."/>
            <person name="Gohl D.M."/>
        </authorList>
    </citation>
    <scope>NUCLEOTIDE SEQUENCE</scope>
    <source>
        <strain evidence="1">Duluth1</strain>
        <tissue evidence="1">Whole animal</tissue>
    </source>
</reference>
<protein>
    <submittedName>
        <fullName evidence="1">Uncharacterized protein</fullName>
    </submittedName>
</protein>
<accession>A0A9D4ETH6</accession>
<comment type="caution">
    <text evidence="1">The sequence shown here is derived from an EMBL/GenBank/DDBJ whole genome shotgun (WGS) entry which is preliminary data.</text>
</comment>
<organism evidence="1 2">
    <name type="scientific">Dreissena polymorpha</name>
    <name type="common">Zebra mussel</name>
    <name type="synonym">Mytilus polymorpha</name>
    <dbReference type="NCBI Taxonomy" id="45954"/>
    <lineage>
        <taxon>Eukaryota</taxon>
        <taxon>Metazoa</taxon>
        <taxon>Spiralia</taxon>
        <taxon>Lophotrochozoa</taxon>
        <taxon>Mollusca</taxon>
        <taxon>Bivalvia</taxon>
        <taxon>Autobranchia</taxon>
        <taxon>Heteroconchia</taxon>
        <taxon>Euheterodonta</taxon>
        <taxon>Imparidentia</taxon>
        <taxon>Neoheterodontei</taxon>
        <taxon>Myida</taxon>
        <taxon>Dreissenoidea</taxon>
        <taxon>Dreissenidae</taxon>
        <taxon>Dreissena</taxon>
    </lineage>
</organism>
<dbReference type="EMBL" id="JAIWYP010000008">
    <property type="protein sequence ID" value="KAH3785461.1"/>
    <property type="molecule type" value="Genomic_DNA"/>
</dbReference>
<evidence type="ECO:0000313" key="1">
    <source>
        <dbReference type="EMBL" id="KAH3785461.1"/>
    </source>
</evidence>